<dbReference type="InterPro" id="IPR010610">
    <property type="entry name" value="EryCIII-like_C"/>
</dbReference>
<dbReference type="InterPro" id="IPR002213">
    <property type="entry name" value="UDP_glucos_trans"/>
</dbReference>
<protein>
    <submittedName>
        <fullName evidence="2">Glycosyl transferase</fullName>
    </submittedName>
</protein>
<dbReference type="Proteomes" id="UP000035425">
    <property type="component" value="Unassembled WGS sequence"/>
</dbReference>
<dbReference type="GO" id="GO:0016740">
    <property type="term" value="F:transferase activity"/>
    <property type="evidence" value="ECO:0007669"/>
    <property type="project" value="UniProtKB-KW"/>
</dbReference>
<dbReference type="EMBL" id="JWIO01000063">
    <property type="protein sequence ID" value="KLL09719.1"/>
    <property type="molecule type" value="Genomic_DNA"/>
</dbReference>
<dbReference type="PANTHER" id="PTHR48050:SF13">
    <property type="entry name" value="STEROL 3-BETA-GLUCOSYLTRANSFERASE UGT80A2"/>
    <property type="match status" value="1"/>
</dbReference>
<dbReference type="Pfam" id="PF06722">
    <property type="entry name" value="EryCIII-like_C"/>
    <property type="match status" value="1"/>
</dbReference>
<keyword evidence="3" id="KW-1185">Reference proteome</keyword>
<dbReference type="CDD" id="cd03784">
    <property type="entry name" value="GT1_Gtf-like"/>
    <property type="match status" value="1"/>
</dbReference>
<accession>A0ABR5EZ38</accession>
<reference evidence="2 3" key="1">
    <citation type="submission" date="2014-12" db="EMBL/GenBank/DDBJ databases">
        <title>Frankia sp. BMG5.1 draft genome.</title>
        <authorList>
            <person name="Gtari M."/>
            <person name="Ghodhbane-Gtari F."/>
            <person name="Nouioui I."/>
            <person name="Ktari A."/>
            <person name="Hezbri K."/>
            <person name="Mimouni W."/>
            <person name="Sbissi I."/>
            <person name="Ayari A."/>
            <person name="Yamanaka T."/>
            <person name="Normand P."/>
            <person name="Tisa L.S."/>
            <person name="Boudabous A."/>
        </authorList>
    </citation>
    <scope>NUCLEOTIDE SEQUENCE [LARGE SCALE GENOMIC DNA]</scope>
    <source>
        <strain evidence="2 3">BMG5.1</strain>
    </source>
</reference>
<name>A0ABR5EZ38_9ACTN</name>
<dbReference type="RefSeq" id="WP_047225077.1">
    <property type="nucleotide sequence ID" value="NZ_JWIO01000063.1"/>
</dbReference>
<comment type="caution">
    <text evidence="2">The sequence shown here is derived from an EMBL/GenBank/DDBJ whole genome shotgun (WGS) entry which is preliminary data.</text>
</comment>
<proteinExistence type="predicted"/>
<evidence type="ECO:0000313" key="3">
    <source>
        <dbReference type="Proteomes" id="UP000035425"/>
    </source>
</evidence>
<dbReference type="Gene3D" id="3.40.50.2000">
    <property type="entry name" value="Glycogen Phosphorylase B"/>
    <property type="match status" value="2"/>
</dbReference>
<sequence>MSRFLFVVPPLTGHVNPAVGIAGELAGRGHKVAVAGHPDVVGPLLAPGLTLLPLAGTFTGPSRAAVEEKSRQLRGAASLKFLWEDFLIPLAASMVDEVEAKVDQFAPDVLVVDQQAVGAALVARRRALPWATLAATSAELDDPYELLPGVGRWVRDTLRDFQRSQGVPEDKACVGDLRFSEHLTLVCSVPRMLRTDSFPSYYGFVGIPLGRRPAVAFPWEWLDSEREHVLVSLGTVTREAGGRFLRVAVDALRPLGHRLQAIVVAPPGILGPPRANPAPGGAAVADGAPVDGAPVGVSRGSGAEEHILVLPHVPQLDLMPRLSAVVSHGGNNTVCEALAHGVPLVVAPVRDDQPVIGEQVVRTGAGLRVRFGRVSAPALRESIVSVLDEPSFRVAARRLRGDFAAAGGAVAAADRLLAMI</sequence>
<dbReference type="InterPro" id="IPR050426">
    <property type="entry name" value="Glycosyltransferase_28"/>
</dbReference>
<feature type="domain" description="Erythromycin biosynthesis protein CIII-like C-terminal" evidence="1">
    <location>
        <begin position="311"/>
        <end position="414"/>
    </location>
</feature>
<evidence type="ECO:0000313" key="2">
    <source>
        <dbReference type="EMBL" id="KLL09719.1"/>
    </source>
</evidence>
<dbReference type="PANTHER" id="PTHR48050">
    <property type="entry name" value="STEROL 3-BETA-GLUCOSYLTRANSFERASE"/>
    <property type="match status" value="1"/>
</dbReference>
<keyword evidence="2" id="KW-0808">Transferase</keyword>
<evidence type="ECO:0000259" key="1">
    <source>
        <dbReference type="Pfam" id="PF06722"/>
    </source>
</evidence>
<dbReference type="SUPFAM" id="SSF53756">
    <property type="entry name" value="UDP-Glycosyltransferase/glycogen phosphorylase"/>
    <property type="match status" value="1"/>
</dbReference>
<organism evidence="2 3">
    <name type="scientific">Protofrankia coriariae</name>
    <dbReference type="NCBI Taxonomy" id="1562887"/>
    <lineage>
        <taxon>Bacteria</taxon>
        <taxon>Bacillati</taxon>
        <taxon>Actinomycetota</taxon>
        <taxon>Actinomycetes</taxon>
        <taxon>Frankiales</taxon>
        <taxon>Frankiaceae</taxon>
        <taxon>Protofrankia</taxon>
    </lineage>
</organism>
<gene>
    <name evidence="2" type="ORF">FrCorBMG51_22915</name>
</gene>